<organism evidence="1">
    <name type="scientific">Anguilla anguilla</name>
    <name type="common">European freshwater eel</name>
    <name type="synonym">Muraena anguilla</name>
    <dbReference type="NCBI Taxonomy" id="7936"/>
    <lineage>
        <taxon>Eukaryota</taxon>
        <taxon>Metazoa</taxon>
        <taxon>Chordata</taxon>
        <taxon>Craniata</taxon>
        <taxon>Vertebrata</taxon>
        <taxon>Euteleostomi</taxon>
        <taxon>Actinopterygii</taxon>
        <taxon>Neopterygii</taxon>
        <taxon>Teleostei</taxon>
        <taxon>Anguilliformes</taxon>
        <taxon>Anguillidae</taxon>
        <taxon>Anguilla</taxon>
    </lineage>
</organism>
<dbReference type="AlphaFoldDB" id="A0A0E9UIX5"/>
<accession>A0A0E9UIX5</accession>
<sequence length="39" mass="4421">MSNILQDESNLLFYFTESDIGIATETKQNRKLTVGLNSE</sequence>
<name>A0A0E9UIX5_ANGAN</name>
<reference evidence="1" key="2">
    <citation type="journal article" date="2015" name="Fish Shellfish Immunol.">
        <title>Early steps in the European eel (Anguilla anguilla)-Vibrio vulnificus interaction in the gills: Role of the RtxA13 toxin.</title>
        <authorList>
            <person name="Callol A."/>
            <person name="Pajuelo D."/>
            <person name="Ebbesson L."/>
            <person name="Teles M."/>
            <person name="MacKenzie S."/>
            <person name="Amaro C."/>
        </authorList>
    </citation>
    <scope>NUCLEOTIDE SEQUENCE</scope>
</reference>
<proteinExistence type="predicted"/>
<dbReference type="EMBL" id="GBXM01042870">
    <property type="protein sequence ID" value="JAH65707.1"/>
    <property type="molecule type" value="Transcribed_RNA"/>
</dbReference>
<reference evidence="1" key="1">
    <citation type="submission" date="2014-11" db="EMBL/GenBank/DDBJ databases">
        <authorList>
            <person name="Amaro Gonzalez C."/>
        </authorList>
    </citation>
    <scope>NUCLEOTIDE SEQUENCE</scope>
</reference>
<protein>
    <submittedName>
        <fullName evidence="1">Uncharacterized protein</fullName>
    </submittedName>
</protein>
<evidence type="ECO:0000313" key="1">
    <source>
        <dbReference type="EMBL" id="JAH65707.1"/>
    </source>
</evidence>